<reference evidence="1" key="1">
    <citation type="submission" date="2020-04" db="EMBL/GenBank/DDBJ databases">
        <authorList>
            <person name="Chiriac C."/>
            <person name="Salcher M."/>
            <person name="Ghai R."/>
            <person name="Kavagutti S V."/>
        </authorList>
    </citation>
    <scope>NUCLEOTIDE SEQUENCE</scope>
</reference>
<dbReference type="EMBL" id="LR796265">
    <property type="protein sequence ID" value="CAB4132533.1"/>
    <property type="molecule type" value="Genomic_DNA"/>
</dbReference>
<evidence type="ECO:0000313" key="1">
    <source>
        <dbReference type="EMBL" id="CAB4132533.1"/>
    </source>
</evidence>
<gene>
    <name evidence="1" type="ORF">UFOVP255_26</name>
</gene>
<accession>A0A6J5LGZ2</accession>
<sequence>MNEDKLKRLSTKDLCTLLEGMNLLCCGEERMIVRECLIRLMSKDKRDKRDDGKGCDE</sequence>
<name>A0A6J5LGZ2_9CAUD</name>
<protein>
    <submittedName>
        <fullName evidence="1">Uncharacterized protein</fullName>
    </submittedName>
</protein>
<proteinExistence type="predicted"/>
<organism evidence="1">
    <name type="scientific">uncultured Caudovirales phage</name>
    <dbReference type="NCBI Taxonomy" id="2100421"/>
    <lineage>
        <taxon>Viruses</taxon>
        <taxon>Duplodnaviria</taxon>
        <taxon>Heunggongvirae</taxon>
        <taxon>Uroviricota</taxon>
        <taxon>Caudoviricetes</taxon>
        <taxon>Peduoviridae</taxon>
        <taxon>Maltschvirus</taxon>
        <taxon>Maltschvirus maltsch</taxon>
    </lineage>
</organism>